<proteinExistence type="predicted"/>
<dbReference type="AlphaFoldDB" id="A0AA38S166"/>
<protein>
    <submittedName>
        <fullName evidence="2">Uncharacterized protein</fullName>
    </submittedName>
</protein>
<comment type="caution">
    <text evidence="2">The sequence shown here is derived from an EMBL/GenBank/DDBJ whole genome shotgun (WGS) entry which is preliminary data.</text>
</comment>
<feature type="region of interest" description="Disordered" evidence="1">
    <location>
        <begin position="82"/>
        <end position="145"/>
    </location>
</feature>
<evidence type="ECO:0000313" key="2">
    <source>
        <dbReference type="EMBL" id="KAJ9144766.1"/>
    </source>
</evidence>
<evidence type="ECO:0000256" key="1">
    <source>
        <dbReference type="SAM" id="MobiDB-lite"/>
    </source>
</evidence>
<dbReference type="Proteomes" id="UP001174691">
    <property type="component" value="Unassembled WGS sequence"/>
</dbReference>
<feature type="compositionally biased region" description="Low complexity" evidence="1">
    <location>
        <begin position="103"/>
        <end position="125"/>
    </location>
</feature>
<evidence type="ECO:0000313" key="3">
    <source>
        <dbReference type="Proteomes" id="UP001174691"/>
    </source>
</evidence>
<keyword evidence="3" id="KW-1185">Reference proteome</keyword>
<gene>
    <name evidence="2" type="ORF">NKR19_g6347</name>
</gene>
<organism evidence="2 3">
    <name type="scientific">Coniochaeta hoffmannii</name>
    <dbReference type="NCBI Taxonomy" id="91930"/>
    <lineage>
        <taxon>Eukaryota</taxon>
        <taxon>Fungi</taxon>
        <taxon>Dikarya</taxon>
        <taxon>Ascomycota</taxon>
        <taxon>Pezizomycotina</taxon>
        <taxon>Sordariomycetes</taxon>
        <taxon>Sordariomycetidae</taxon>
        <taxon>Coniochaetales</taxon>
        <taxon>Coniochaetaceae</taxon>
        <taxon>Coniochaeta</taxon>
    </lineage>
</organism>
<reference evidence="2" key="1">
    <citation type="submission" date="2022-07" db="EMBL/GenBank/DDBJ databases">
        <title>Fungi with potential for degradation of polypropylene.</title>
        <authorList>
            <person name="Gostincar C."/>
        </authorList>
    </citation>
    <scope>NUCLEOTIDE SEQUENCE</scope>
    <source>
        <strain evidence="2">EXF-13287</strain>
    </source>
</reference>
<dbReference type="EMBL" id="JANBVN010000097">
    <property type="protein sequence ID" value="KAJ9144766.1"/>
    <property type="molecule type" value="Genomic_DNA"/>
</dbReference>
<sequence length="211" mass="22456">MATVHASILDQGLAFQDPPPLRHKPALRCLKTAAAAQLEAAKAEATVHNGAIQKENQDAETKHRVGGPATRDHATQTIVRPQTPAAQHGAAVPNRLDTFTPPTRRGATNDTRNGTTTSSNTSNTAIIRRNDIHRPEPSTSIPTRHTRRAGFRGHATTYWPGGVACHATSVFSVPYGCTTTTTTTPGGTGTATAYVSFSATISVYYYGGVYY</sequence>
<name>A0AA38S166_9PEZI</name>
<accession>A0AA38S166</accession>